<organism evidence="1">
    <name type="scientific">Rhizophora mucronata</name>
    <name type="common">Asiatic mangrove</name>
    <dbReference type="NCBI Taxonomy" id="61149"/>
    <lineage>
        <taxon>Eukaryota</taxon>
        <taxon>Viridiplantae</taxon>
        <taxon>Streptophyta</taxon>
        <taxon>Embryophyta</taxon>
        <taxon>Tracheophyta</taxon>
        <taxon>Spermatophyta</taxon>
        <taxon>Magnoliopsida</taxon>
        <taxon>eudicotyledons</taxon>
        <taxon>Gunneridae</taxon>
        <taxon>Pentapetalae</taxon>
        <taxon>rosids</taxon>
        <taxon>fabids</taxon>
        <taxon>Malpighiales</taxon>
        <taxon>Rhizophoraceae</taxon>
        <taxon>Rhizophora</taxon>
    </lineage>
</organism>
<proteinExistence type="predicted"/>
<evidence type="ECO:0000313" key="1">
    <source>
        <dbReference type="EMBL" id="MBX48187.1"/>
    </source>
</evidence>
<accession>A0A2P2P0B7</accession>
<protein>
    <submittedName>
        <fullName evidence="1">Uncharacterized protein</fullName>
    </submittedName>
</protein>
<sequence>MQHLHFPFLSFYPCFPSQHQHSIYWTLQIPLPLLLCLFPNLTMHLAVKPFPN</sequence>
<reference evidence="1" key="1">
    <citation type="submission" date="2018-02" db="EMBL/GenBank/DDBJ databases">
        <title>Rhizophora mucronata_Transcriptome.</title>
        <authorList>
            <person name="Meera S.P."/>
            <person name="Sreeshan A."/>
            <person name="Augustine A."/>
        </authorList>
    </citation>
    <scope>NUCLEOTIDE SEQUENCE</scope>
    <source>
        <tissue evidence="1">Leaf</tissue>
    </source>
</reference>
<name>A0A2P2P0B7_RHIMU</name>
<dbReference type="EMBL" id="GGEC01067703">
    <property type="protein sequence ID" value="MBX48187.1"/>
    <property type="molecule type" value="Transcribed_RNA"/>
</dbReference>
<dbReference type="AlphaFoldDB" id="A0A2P2P0B7"/>